<evidence type="ECO:0000256" key="1">
    <source>
        <dbReference type="SAM" id="MobiDB-lite"/>
    </source>
</evidence>
<organism evidence="2">
    <name type="scientific">Alexandrium monilatum</name>
    <dbReference type="NCBI Taxonomy" id="311494"/>
    <lineage>
        <taxon>Eukaryota</taxon>
        <taxon>Sar</taxon>
        <taxon>Alveolata</taxon>
        <taxon>Dinophyceae</taxon>
        <taxon>Gonyaulacales</taxon>
        <taxon>Pyrocystaceae</taxon>
        <taxon>Alexandrium</taxon>
    </lineage>
</organism>
<proteinExistence type="predicted"/>
<name>A0A7S4VHV1_9DINO</name>
<feature type="region of interest" description="Disordered" evidence="1">
    <location>
        <begin position="78"/>
        <end position="109"/>
    </location>
</feature>
<feature type="region of interest" description="Disordered" evidence="1">
    <location>
        <begin position="1"/>
        <end position="46"/>
    </location>
</feature>
<dbReference type="AlphaFoldDB" id="A0A7S4VHV1"/>
<evidence type="ECO:0000313" key="2">
    <source>
        <dbReference type="EMBL" id="CAE4646515.1"/>
    </source>
</evidence>
<sequence length="193" mass="21461">MSEEEAMAALTQVPSTPSFAQIAEHRQQKDAPPPPPETFGPYAKKREESAGVISMIDLLVRDLDKQFQEAEVTEKDAQRDYEATMSEAAHKRAADSKSITDKSASKASEQEMLQMEKEGKATATKDLAMTLKYIQSLHGECDWLMKYFDVRKEARADEVDALGRAKAILNGADFSLMQTGDVAKRAGFQSLRR</sequence>
<accession>A0A7S4VHV1</accession>
<feature type="compositionally biased region" description="Basic and acidic residues" evidence="1">
    <location>
        <begin position="78"/>
        <end position="104"/>
    </location>
</feature>
<reference evidence="2" key="1">
    <citation type="submission" date="2021-01" db="EMBL/GenBank/DDBJ databases">
        <authorList>
            <person name="Corre E."/>
            <person name="Pelletier E."/>
            <person name="Niang G."/>
            <person name="Scheremetjew M."/>
            <person name="Finn R."/>
            <person name="Kale V."/>
            <person name="Holt S."/>
            <person name="Cochrane G."/>
            <person name="Meng A."/>
            <person name="Brown T."/>
            <person name="Cohen L."/>
        </authorList>
    </citation>
    <scope>NUCLEOTIDE SEQUENCE</scope>
    <source>
        <strain evidence="2">CCMP3105</strain>
    </source>
</reference>
<gene>
    <name evidence="2" type="ORF">AMON00008_LOCUS50615</name>
</gene>
<dbReference type="EMBL" id="HBNR01071462">
    <property type="protein sequence ID" value="CAE4646515.1"/>
    <property type="molecule type" value="Transcribed_RNA"/>
</dbReference>
<protein>
    <submittedName>
        <fullName evidence="2">Uncharacterized protein</fullName>
    </submittedName>
</protein>